<protein>
    <submittedName>
        <fullName evidence="1">Uncharacterized protein</fullName>
    </submittedName>
</protein>
<dbReference type="GeneID" id="18810852"/>
<gene>
    <name evidence="1" type="ORF">SERLADRAFT_379873</name>
</gene>
<dbReference type="RefSeq" id="XP_007314434.1">
    <property type="nucleotide sequence ID" value="XM_007314372.1"/>
</dbReference>
<organism>
    <name type="scientific">Serpula lacrymans var. lacrymans (strain S7.9)</name>
    <name type="common">Dry rot fungus</name>
    <dbReference type="NCBI Taxonomy" id="578457"/>
    <lineage>
        <taxon>Eukaryota</taxon>
        <taxon>Fungi</taxon>
        <taxon>Dikarya</taxon>
        <taxon>Basidiomycota</taxon>
        <taxon>Agaricomycotina</taxon>
        <taxon>Agaricomycetes</taxon>
        <taxon>Agaricomycetidae</taxon>
        <taxon>Boletales</taxon>
        <taxon>Coniophorineae</taxon>
        <taxon>Serpulaceae</taxon>
        <taxon>Serpula</taxon>
    </lineage>
</organism>
<dbReference type="AlphaFoldDB" id="F8NJM0"/>
<evidence type="ECO:0000313" key="1">
    <source>
        <dbReference type="EMBL" id="EGO28235.1"/>
    </source>
</evidence>
<dbReference type="KEGG" id="sla:SERLADRAFT_379873"/>
<dbReference type="HOGENOM" id="CLU_2575329_0_0_1"/>
<dbReference type="Proteomes" id="UP000008064">
    <property type="component" value="Unassembled WGS sequence"/>
</dbReference>
<accession>F8NJM0</accession>
<proteinExistence type="predicted"/>
<dbReference type="EMBL" id="GL945430">
    <property type="protein sequence ID" value="EGO28235.1"/>
    <property type="molecule type" value="Genomic_DNA"/>
</dbReference>
<name>F8NJM0_SERL9</name>
<sequence>MLPMTPHQLTILTVTFSYTKSRRALWLITPCTLSQSVFKGLSKNASLDHLPPGMGVFSLHHQLHKLSLCRLGHSNNSGNQH</sequence>
<reference evidence="1" key="1">
    <citation type="submission" date="2011-04" db="EMBL/GenBank/DDBJ databases">
        <title>Evolution of plant cell wall degrading machinery underlies the functional diversity of forest fungi.</title>
        <authorList>
            <consortium name="US DOE Joint Genome Institute (JGI-PGF)"/>
            <person name="Eastwood D.C."/>
            <person name="Floudas D."/>
            <person name="Binder M."/>
            <person name="Majcherczyk A."/>
            <person name="Schneider P."/>
            <person name="Aerts A."/>
            <person name="Asiegbu F.O."/>
            <person name="Baker S.E."/>
            <person name="Barry K."/>
            <person name="Bendiksby M."/>
            <person name="Blumentritt M."/>
            <person name="Coutinho P.M."/>
            <person name="Cullen D."/>
            <person name="Cullen D."/>
            <person name="Gathman A."/>
            <person name="Goodell B."/>
            <person name="Henrissat B."/>
            <person name="Ihrmark K."/>
            <person name="Kauserud H."/>
            <person name="Kohler A."/>
            <person name="LaButti K."/>
            <person name="Lapidus A."/>
            <person name="Lavin J.L."/>
            <person name="Lee Y.-H."/>
            <person name="Lindquist E."/>
            <person name="Lilly W."/>
            <person name="Lucas S."/>
            <person name="Morin E."/>
            <person name="Murat C."/>
            <person name="Oguiza J.A."/>
            <person name="Park J."/>
            <person name="Pisabarro A.G."/>
            <person name="Riley R."/>
            <person name="Rosling A."/>
            <person name="Salamov A."/>
            <person name="Schmidt O."/>
            <person name="Schmutz J."/>
            <person name="Skrede I."/>
            <person name="Stenlid J."/>
            <person name="Wiebenga A."/>
            <person name="Xie X."/>
            <person name="Kues U."/>
            <person name="Hibbett D.S."/>
            <person name="Hoffmeister D."/>
            <person name="Hogberg N."/>
            <person name="Martin F."/>
            <person name="Grigoriev I.V."/>
            <person name="Watkinson S.C."/>
        </authorList>
    </citation>
    <scope>NUCLEOTIDE SEQUENCE</scope>
    <source>
        <strain evidence="1">S7.9</strain>
    </source>
</reference>